<feature type="compositionally biased region" description="Low complexity" evidence="1">
    <location>
        <begin position="263"/>
        <end position="273"/>
    </location>
</feature>
<feature type="compositionally biased region" description="Polar residues" evidence="1">
    <location>
        <begin position="291"/>
        <end position="304"/>
    </location>
</feature>
<evidence type="ECO:0000256" key="1">
    <source>
        <dbReference type="SAM" id="MobiDB-lite"/>
    </source>
</evidence>
<evidence type="ECO:0000313" key="3">
    <source>
        <dbReference type="Proteomes" id="UP000821853"/>
    </source>
</evidence>
<protein>
    <submittedName>
        <fullName evidence="2">Uncharacterized protein</fullName>
    </submittedName>
</protein>
<gene>
    <name evidence="2" type="ORF">HPB48_001806</name>
</gene>
<feature type="region of interest" description="Disordered" evidence="1">
    <location>
        <begin position="125"/>
        <end position="179"/>
    </location>
</feature>
<feature type="compositionally biased region" description="Low complexity" evidence="1">
    <location>
        <begin position="128"/>
        <end position="147"/>
    </location>
</feature>
<organism evidence="2 3">
    <name type="scientific">Haemaphysalis longicornis</name>
    <name type="common">Bush tick</name>
    <dbReference type="NCBI Taxonomy" id="44386"/>
    <lineage>
        <taxon>Eukaryota</taxon>
        <taxon>Metazoa</taxon>
        <taxon>Ecdysozoa</taxon>
        <taxon>Arthropoda</taxon>
        <taxon>Chelicerata</taxon>
        <taxon>Arachnida</taxon>
        <taxon>Acari</taxon>
        <taxon>Parasitiformes</taxon>
        <taxon>Ixodida</taxon>
        <taxon>Ixodoidea</taxon>
        <taxon>Ixodidae</taxon>
        <taxon>Haemaphysalinae</taxon>
        <taxon>Haemaphysalis</taxon>
    </lineage>
</organism>
<sequence length="356" mass="38458">MLWECGSAYPKFSKEEWDSLLRSPALDKQILAVRRARDRTEEDDEAAALISTRPRAHGLAAPDWATSTPAASASRSLTTAGKAHCGQERRRVLHAAPATPAASLAFVDSCHPFAAPSAVHNGTEWRHTSSIGAGSSAAAGTAGTRSASKVDRGALVPAGRVPPGHPGWHTPGTRHSAVGNNCSERRVTTQQPSDSVPSCATCRRAPAFCHRCGPSHWSHISRPRFRGVTQPSNGQTTLSRMLVRTPAGRDRGRHSGTRRQRLPQRSSRLSTRPASGFLANRSIAACRISSGLESSQQNTRNSRYAESARQRRHTSGQPRCFSKQSVYTTRRPNTVLSVLRLQRVGPPGGLVRPRAE</sequence>
<reference evidence="2 3" key="1">
    <citation type="journal article" date="2020" name="Cell">
        <title>Large-Scale Comparative Analyses of Tick Genomes Elucidate Their Genetic Diversity and Vector Capacities.</title>
        <authorList>
            <consortium name="Tick Genome and Microbiome Consortium (TIGMIC)"/>
            <person name="Jia N."/>
            <person name="Wang J."/>
            <person name="Shi W."/>
            <person name="Du L."/>
            <person name="Sun Y."/>
            <person name="Zhan W."/>
            <person name="Jiang J.F."/>
            <person name="Wang Q."/>
            <person name="Zhang B."/>
            <person name="Ji P."/>
            <person name="Bell-Sakyi L."/>
            <person name="Cui X.M."/>
            <person name="Yuan T.T."/>
            <person name="Jiang B.G."/>
            <person name="Yang W.F."/>
            <person name="Lam T.T."/>
            <person name="Chang Q.C."/>
            <person name="Ding S.J."/>
            <person name="Wang X.J."/>
            <person name="Zhu J.G."/>
            <person name="Ruan X.D."/>
            <person name="Zhao L."/>
            <person name="Wei J.T."/>
            <person name="Ye R.Z."/>
            <person name="Que T.C."/>
            <person name="Du C.H."/>
            <person name="Zhou Y.H."/>
            <person name="Cheng J.X."/>
            <person name="Dai P.F."/>
            <person name="Guo W.B."/>
            <person name="Han X.H."/>
            <person name="Huang E.J."/>
            <person name="Li L.F."/>
            <person name="Wei W."/>
            <person name="Gao Y.C."/>
            <person name="Liu J.Z."/>
            <person name="Shao H.Z."/>
            <person name="Wang X."/>
            <person name="Wang C.C."/>
            <person name="Yang T.C."/>
            <person name="Huo Q.B."/>
            <person name="Li W."/>
            <person name="Chen H.Y."/>
            <person name="Chen S.E."/>
            <person name="Zhou L.G."/>
            <person name="Ni X.B."/>
            <person name="Tian J.H."/>
            <person name="Sheng Y."/>
            <person name="Liu T."/>
            <person name="Pan Y.S."/>
            <person name="Xia L.Y."/>
            <person name="Li J."/>
            <person name="Zhao F."/>
            <person name="Cao W.C."/>
        </authorList>
    </citation>
    <scope>NUCLEOTIDE SEQUENCE [LARGE SCALE GENOMIC DNA]</scope>
    <source>
        <strain evidence="2">HaeL-2018</strain>
    </source>
</reference>
<feature type="region of interest" description="Disordered" evidence="1">
    <location>
        <begin position="59"/>
        <end position="85"/>
    </location>
</feature>
<proteinExistence type="predicted"/>
<name>A0A9J6G5F8_HAELO</name>
<keyword evidence="3" id="KW-1185">Reference proteome</keyword>
<feature type="region of interest" description="Disordered" evidence="1">
    <location>
        <begin position="246"/>
        <end position="274"/>
    </location>
</feature>
<dbReference type="Proteomes" id="UP000821853">
    <property type="component" value="Chromosome 3"/>
</dbReference>
<dbReference type="EMBL" id="JABSTR010000005">
    <property type="protein sequence ID" value="KAH9369929.1"/>
    <property type="molecule type" value="Genomic_DNA"/>
</dbReference>
<feature type="compositionally biased region" description="Low complexity" evidence="1">
    <location>
        <begin position="60"/>
        <end position="80"/>
    </location>
</feature>
<evidence type="ECO:0000313" key="2">
    <source>
        <dbReference type="EMBL" id="KAH9369929.1"/>
    </source>
</evidence>
<dbReference type="AlphaFoldDB" id="A0A9J6G5F8"/>
<feature type="region of interest" description="Disordered" evidence="1">
    <location>
        <begin position="290"/>
        <end position="321"/>
    </location>
</feature>
<comment type="caution">
    <text evidence="2">The sequence shown here is derived from an EMBL/GenBank/DDBJ whole genome shotgun (WGS) entry which is preliminary data.</text>
</comment>
<dbReference type="VEuPathDB" id="VectorBase:HLOH_054101"/>
<feature type="compositionally biased region" description="Basic residues" evidence="1">
    <location>
        <begin position="251"/>
        <end position="262"/>
    </location>
</feature>
<accession>A0A9J6G5F8</accession>